<keyword evidence="1 3" id="KW-0807">Transducer</keyword>
<evidence type="ECO:0000256" key="2">
    <source>
        <dbReference type="ARBA" id="ARBA00029447"/>
    </source>
</evidence>
<dbReference type="InterPro" id="IPR004089">
    <property type="entry name" value="MCPsignal_dom"/>
</dbReference>
<keyword evidence="4" id="KW-0175">Coiled coil</keyword>
<dbReference type="AlphaFoldDB" id="F4QM76"/>
<feature type="transmembrane region" description="Helical" evidence="5">
    <location>
        <begin position="196"/>
        <end position="217"/>
    </location>
</feature>
<feature type="transmembrane region" description="Helical" evidence="5">
    <location>
        <begin position="14"/>
        <end position="39"/>
    </location>
</feature>
<gene>
    <name evidence="7" type="ORF">ABI_27320</name>
</gene>
<evidence type="ECO:0000313" key="7">
    <source>
        <dbReference type="EMBL" id="EGF91317.1"/>
    </source>
</evidence>
<keyword evidence="5" id="KW-0472">Membrane</keyword>
<proteinExistence type="inferred from homology"/>
<dbReference type="STRING" id="715226.ABI_27320"/>
<dbReference type="GO" id="GO:0004888">
    <property type="term" value="F:transmembrane signaling receptor activity"/>
    <property type="evidence" value="ECO:0007669"/>
    <property type="project" value="InterPro"/>
</dbReference>
<organism evidence="7 8">
    <name type="scientific">Asticcacaulis biprosthecium C19</name>
    <dbReference type="NCBI Taxonomy" id="715226"/>
    <lineage>
        <taxon>Bacteria</taxon>
        <taxon>Pseudomonadati</taxon>
        <taxon>Pseudomonadota</taxon>
        <taxon>Alphaproteobacteria</taxon>
        <taxon>Caulobacterales</taxon>
        <taxon>Caulobacteraceae</taxon>
        <taxon>Asticcacaulis</taxon>
    </lineage>
</organism>
<dbReference type="PANTHER" id="PTHR32089:SF112">
    <property type="entry name" value="LYSOZYME-LIKE PROTEIN-RELATED"/>
    <property type="match status" value="1"/>
</dbReference>
<dbReference type="Gene3D" id="1.10.287.950">
    <property type="entry name" value="Methyl-accepting chemotaxis protein"/>
    <property type="match status" value="1"/>
</dbReference>
<evidence type="ECO:0000256" key="1">
    <source>
        <dbReference type="ARBA" id="ARBA00023224"/>
    </source>
</evidence>
<comment type="similarity">
    <text evidence="2">Belongs to the methyl-accepting chemotaxis (MCP) protein family.</text>
</comment>
<dbReference type="PANTHER" id="PTHR32089">
    <property type="entry name" value="METHYL-ACCEPTING CHEMOTAXIS PROTEIN MCPB"/>
    <property type="match status" value="1"/>
</dbReference>
<dbReference type="PRINTS" id="PR00260">
    <property type="entry name" value="CHEMTRNSDUCR"/>
</dbReference>
<dbReference type="SMART" id="SM00283">
    <property type="entry name" value="MA"/>
    <property type="match status" value="1"/>
</dbReference>
<evidence type="ECO:0000313" key="8">
    <source>
        <dbReference type="Proteomes" id="UP000006512"/>
    </source>
</evidence>
<protein>
    <submittedName>
        <fullName evidence="7">Methyl-accepting chemotaxis protein MCP signaling domain protein</fullName>
    </submittedName>
</protein>
<reference evidence="8" key="1">
    <citation type="submission" date="2011-03" db="EMBL/GenBank/DDBJ databases">
        <title>Draft genome sequence of Brevundimonas diminuta.</title>
        <authorList>
            <person name="Brown P.J.B."/>
            <person name="Buechlein A."/>
            <person name="Hemmerich C."/>
            <person name="Brun Y.V."/>
        </authorList>
    </citation>
    <scope>NUCLEOTIDE SEQUENCE [LARGE SCALE GENOMIC DNA]</scope>
    <source>
        <strain evidence="8">C19</strain>
    </source>
</reference>
<keyword evidence="5" id="KW-0812">Transmembrane</keyword>
<dbReference type="HOGENOM" id="CLU_502192_0_0_5"/>
<name>F4QM76_9CAUL</name>
<dbReference type="EMBL" id="GL883078">
    <property type="protein sequence ID" value="EGF91317.1"/>
    <property type="molecule type" value="Genomic_DNA"/>
</dbReference>
<evidence type="ECO:0000259" key="6">
    <source>
        <dbReference type="PROSITE" id="PS50111"/>
    </source>
</evidence>
<accession>F4QM76</accession>
<dbReference type="InterPro" id="IPR004090">
    <property type="entry name" value="Chemotax_Me-accpt_rcpt"/>
</dbReference>
<dbReference type="SUPFAM" id="SSF58104">
    <property type="entry name" value="Methyl-accepting chemotaxis protein (MCP) signaling domain"/>
    <property type="match status" value="1"/>
</dbReference>
<dbReference type="eggNOG" id="COG0840">
    <property type="taxonomic scope" value="Bacteria"/>
</dbReference>
<dbReference type="Proteomes" id="UP000006512">
    <property type="component" value="Unassembled WGS sequence"/>
</dbReference>
<dbReference type="Pfam" id="PF00015">
    <property type="entry name" value="MCPsignal"/>
    <property type="match status" value="1"/>
</dbReference>
<dbReference type="RefSeq" id="WP_006273517.1">
    <property type="nucleotide sequence ID" value="NZ_GL883078.1"/>
</dbReference>
<feature type="coiled-coil region" evidence="4">
    <location>
        <begin position="230"/>
        <end position="262"/>
    </location>
</feature>
<dbReference type="GO" id="GO:0006935">
    <property type="term" value="P:chemotaxis"/>
    <property type="evidence" value="ECO:0007669"/>
    <property type="project" value="InterPro"/>
</dbReference>
<keyword evidence="5" id="KW-1133">Transmembrane helix</keyword>
<feature type="domain" description="Methyl-accepting transducer" evidence="6">
    <location>
        <begin position="283"/>
        <end position="512"/>
    </location>
</feature>
<evidence type="ECO:0000256" key="4">
    <source>
        <dbReference type="SAM" id="Coils"/>
    </source>
</evidence>
<dbReference type="OrthoDB" id="266313at2"/>
<dbReference type="GO" id="GO:0016020">
    <property type="term" value="C:membrane"/>
    <property type="evidence" value="ECO:0007669"/>
    <property type="project" value="InterPro"/>
</dbReference>
<keyword evidence="8" id="KW-1185">Reference proteome</keyword>
<evidence type="ECO:0000256" key="5">
    <source>
        <dbReference type="SAM" id="Phobius"/>
    </source>
</evidence>
<dbReference type="GO" id="GO:0007165">
    <property type="term" value="P:signal transduction"/>
    <property type="evidence" value="ECO:0007669"/>
    <property type="project" value="UniProtKB-KW"/>
</dbReference>
<sequence length="538" mass="57288">MRFSSLSAAVRDGLLSAAIVLVTGLTIGTFVYISAAGALKREVQSNLINLAKSAAGLTDMKAHAGITRPDQRGGDQYNQVQTPYRVLLNSNHDIAYIYTMIKPAGDIQFIMDASLPKPGEEEIPTEVLEVYSDATATLKAAFEAKDIRVEDETYSDKWGTFLSAYAPLYDGEVFVGMIGVDIRADAFLKRIHSLQVALALGGLLAFAAAVGAGILTWRIRRAATASETSARHQAEELMRLQAQRLEEEREKGQREAERGEAISEQARAFRTSVGELLNGFSATADQLSLRADGVSEVSVRTSKDALEATATSESAVARSRSAVTAAHELTASIQDIARHSDESRQVAAAASDTAAEAAQHLRHLSTSSARVGDVITIISDIASQINLLALNATIESARAGEAGKGFAVVATEVKNLSSRVASASQDITRQIQDVQTATDTTARSVEQISEVITRVVETSASVAAALEQQRAATWDIENHITASVESVEGIRSSLERVQAAAQDTGKNAEDVRSGIGALRTAAKALATRIDDFATRMNG</sequence>
<evidence type="ECO:0000256" key="3">
    <source>
        <dbReference type="PROSITE-ProRule" id="PRU00284"/>
    </source>
</evidence>
<dbReference type="PROSITE" id="PS50111">
    <property type="entry name" value="CHEMOTAXIS_TRANSDUC_2"/>
    <property type="match status" value="1"/>
</dbReference>